<organism evidence="1">
    <name type="scientific">Kitasatospora sp. CMC57</name>
    <dbReference type="NCBI Taxonomy" id="3231513"/>
    <lineage>
        <taxon>Bacteria</taxon>
        <taxon>Bacillati</taxon>
        <taxon>Actinomycetota</taxon>
        <taxon>Actinomycetes</taxon>
        <taxon>Kitasatosporales</taxon>
        <taxon>Streptomycetaceae</taxon>
        <taxon>Kitasatospora</taxon>
    </lineage>
</organism>
<sequence length="68" mass="7428">MRRALRPSDFPLITKLLGGRVNHMALQLPGNVRVRTACGHIGLPASEEPHTTCQGCILAFTPSKKEHP</sequence>
<proteinExistence type="predicted"/>
<evidence type="ECO:0000313" key="1">
    <source>
        <dbReference type="EMBL" id="BFP50057.1"/>
    </source>
</evidence>
<dbReference type="AlphaFoldDB" id="A0AB33K5L4"/>
<keyword evidence="1" id="KW-0614">Plasmid</keyword>
<gene>
    <name evidence="1" type="ORF">KCMC57_64250</name>
</gene>
<name>A0AB33K5L4_9ACTN</name>
<dbReference type="KEGG" id="kic:KCMC57_64250"/>
<dbReference type="EMBL" id="AP035882">
    <property type="protein sequence ID" value="BFP50057.1"/>
    <property type="molecule type" value="Genomic_DNA"/>
</dbReference>
<geneLocation type="plasmid" evidence="1">
    <name>pCMC57_01</name>
</geneLocation>
<accession>A0AB33K5L4</accession>
<reference evidence="1" key="1">
    <citation type="submission" date="2024-07" db="EMBL/GenBank/DDBJ databases">
        <title>Complete genome sequences of cellulolytic bacteria, Kitasatospora sp. CMC57 and Streptomyces sp. CMC78, isolated from Japanese agricultural soil.</title>
        <authorList>
            <person name="Hashimoto T."/>
            <person name="Ito M."/>
            <person name="Iwamoto M."/>
            <person name="Fukahori D."/>
            <person name="Shoda T."/>
            <person name="Sakoda M."/>
            <person name="Morohoshi T."/>
            <person name="Mitsuboshi M."/>
            <person name="Nishizawa T."/>
        </authorList>
    </citation>
    <scope>NUCLEOTIDE SEQUENCE</scope>
    <source>
        <strain evidence="1">CMC57</strain>
        <plasmid evidence="1">pCMC57_01</plasmid>
    </source>
</reference>
<dbReference type="RefSeq" id="WP_407992447.1">
    <property type="nucleotide sequence ID" value="NZ_AP035882.1"/>
</dbReference>
<protein>
    <submittedName>
        <fullName evidence="1">Uncharacterized protein</fullName>
    </submittedName>
</protein>